<dbReference type="Proteomes" id="UP000076532">
    <property type="component" value="Unassembled WGS sequence"/>
</dbReference>
<dbReference type="AlphaFoldDB" id="A0A166G7K1"/>
<protein>
    <submittedName>
        <fullName evidence="2">Uncharacterized protein</fullName>
    </submittedName>
</protein>
<evidence type="ECO:0000313" key="3">
    <source>
        <dbReference type="Proteomes" id="UP000076532"/>
    </source>
</evidence>
<dbReference type="EMBL" id="KV417581">
    <property type="protein sequence ID" value="KZP17545.1"/>
    <property type="molecule type" value="Genomic_DNA"/>
</dbReference>
<keyword evidence="3" id="KW-1185">Reference proteome</keyword>
<feature type="compositionally biased region" description="Basic and acidic residues" evidence="1">
    <location>
        <begin position="126"/>
        <end position="142"/>
    </location>
</feature>
<feature type="region of interest" description="Disordered" evidence="1">
    <location>
        <begin position="431"/>
        <end position="497"/>
    </location>
</feature>
<proteinExistence type="predicted"/>
<feature type="compositionally biased region" description="Basic and acidic residues" evidence="1">
    <location>
        <begin position="454"/>
        <end position="463"/>
    </location>
</feature>
<evidence type="ECO:0000313" key="2">
    <source>
        <dbReference type="EMBL" id="KZP17545.1"/>
    </source>
</evidence>
<feature type="region of interest" description="Disordered" evidence="1">
    <location>
        <begin position="119"/>
        <end position="174"/>
    </location>
</feature>
<feature type="compositionally biased region" description="Basic and acidic residues" evidence="1">
    <location>
        <begin position="487"/>
        <end position="497"/>
    </location>
</feature>
<evidence type="ECO:0000256" key="1">
    <source>
        <dbReference type="SAM" id="MobiDB-lite"/>
    </source>
</evidence>
<name>A0A166G7K1_9AGAM</name>
<reference evidence="2 3" key="1">
    <citation type="journal article" date="2016" name="Mol. Biol. Evol.">
        <title>Comparative Genomics of Early-Diverging Mushroom-Forming Fungi Provides Insights into the Origins of Lignocellulose Decay Capabilities.</title>
        <authorList>
            <person name="Nagy L.G."/>
            <person name="Riley R."/>
            <person name="Tritt A."/>
            <person name="Adam C."/>
            <person name="Daum C."/>
            <person name="Floudas D."/>
            <person name="Sun H."/>
            <person name="Yadav J.S."/>
            <person name="Pangilinan J."/>
            <person name="Larsson K.H."/>
            <person name="Matsuura K."/>
            <person name="Barry K."/>
            <person name="Labutti K."/>
            <person name="Kuo R."/>
            <person name="Ohm R.A."/>
            <person name="Bhattacharya S.S."/>
            <person name="Shirouzu T."/>
            <person name="Yoshinaga Y."/>
            <person name="Martin F.M."/>
            <person name="Grigoriev I.V."/>
            <person name="Hibbett D.S."/>
        </authorList>
    </citation>
    <scope>NUCLEOTIDE SEQUENCE [LARGE SCALE GENOMIC DNA]</scope>
    <source>
        <strain evidence="2 3">CBS 109695</strain>
    </source>
</reference>
<gene>
    <name evidence="2" type="ORF">FIBSPDRAFT_894128</name>
</gene>
<organism evidence="2 3">
    <name type="scientific">Athelia psychrophila</name>
    <dbReference type="NCBI Taxonomy" id="1759441"/>
    <lineage>
        <taxon>Eukaryota</taxon>
        <taxon>Fungi</taxon>
        <taxon>Dikarya</taxon>
        <taxon>Basidiomycota</taxon>
        <taxon>Agaricomycotina</taxon>
        <taxon>Agaricomycetes</taxon>
        <taxon>Agaricomycetidae</taxon>
        <taxon>Atheliales</taxon>
        <taxon>Atheliaceae</taxon>
        <taxon>Athelia</taxon>
    </lineage>
</organism>
<accession>A0A166G7K1</accession>
<dbReference type="OrthoDB" id="10683660at2759"/>
<sequence length="497" mass="55292">MPYFAILALYLLTFPLFYRAKYIEYITVIPPVCVGHSTLFHRAQYIEYLTVSPCSAKYIKYFTVFPPLHSALFYRARYIEYLTIYQIPDKLDILNSVQYLISINFQSSKFPTVMDFPPPVQGSDISPERQHSAERARDRAERLAQMTGTDERRNRRSRSGSPVQPGPIPQPVFSHVDNIPQVQFPASFGAPLRNPILPSTNTDMDVDPFSMPAPATRVVNLNDSPPRGRVTGFNFGSTGGPVSGPSHYVGAMAQPVAGPSNFAGAMAQPVAGPSNFVGAMAEPRAGPLSVHGPSAFSGSIAQPNPGPVNLAVSRTEPPAGNQVTDQIHRLAHNYGPPRIVAGARHTTARVRVRHRAREPHPENAALLWCTTGKHYILNTIFGDLQTCTRCREKAQAVVDPTSRLWQAQQRPKEQTVLQLVRRLNLKIQRVKPGIPPLEPPEEPGQEPTWNELEEEKRKEEKTSTEPPTPMKPTPLGTKSSKPREKRRGLLERRSDEQ</sequence>